<reference evidence="2" key="1">
    <citation type="journal article" date="2021" name="Proc. Natl. Acad. Sci. U.S.A.">
        <title>Three genomes in the algal genus Volvox reveal the fate of a haploid sex-determining region after a transition to homothallism.</title>
        <authorList>
            <person name="Yamamoto K."/>
            <person name="Hamaji T."/>
            <person name="Kawai-Toyooka H."/>
            <person name="Matsuzaki R."/>
            <person name="Takahashi F."/>
            <person name="Nishimura Y."/>
            <person name="Kawachi M."/>
            <person name="Noguchi H."/>
            <person name="Minakuchi Y."/>
            <person name="Umen J.G."/>
            <person name="Toyoda A."/>
            <person name="Nozaki H."/>
        </authorList>
    </citation>
    <scope>NUCLEOTIDE SEQUENCE</scope>
    <source>
        <strain evidence="2">NIES-3780</strain>
    </source>
</reference>
<protein>
    <submittedName>
        <fullName evidence="2">Uncharacterized protein</fullName>
    </submittedName>
</protein>
<keyword evidence="3" id="KW-1185">Reference proteome</keyword>
<feature type="compositionally biased region" description="Polar residues" evidence="1">
    <location>
        <begin position="709"/>
        <end position="718"/>
    </location>
</feature>
<evidence type="ECO:0000313" key="2">
    <source>
        <dbReference type="EMBL" id="GIL61486.1"/>
    </source>
</evidence>
<gene>
    <name evidence="2" type="ORF">Vafri_15873</name>
</gene>
<feature type="compositionally biased region" description="Gly residues" evidence="1">
    <location>
        <begin position="662"/>
        <end position="675"/>
    </location>
</feature>
<feature type="region of interest" description="Disordered" evidence="1">
    <location>
        <begin position="1162"/>
        <end position="1181"/>
    </location>
</feature>
<accession>A0A8J4F654</accession>
<organism evidence="2 3">
    <name type="scientific">Volvox africanus</name>
    <dbReference type="NCBI Taxonomy" id="51714"/>
    <lineage>
        <taxon>Eukaryota</taxon>
        <taxon>Viridiplantae</taxon>
        <taxon>Chlorophyta</taxon>
        <taxon>core chlorophytes</taxon>
        <taxon>Chlorophyceae</taxon>
        <taxon>CS clade</taxon>
        <taxon>Chlamydomonadales</taxon>
        <taxon>Volvocaceae</taxon>
        <taxon>Volvox</taxon>
    </lineage>
</organism>
<dbReference type="PANTHER" id="PTHR48125:SF10">
    <property type="entry name" value="OS12G0136300 PROTEIN"/>
    <property type="match status" value="1"/>
</dbReference>
<feature type="region of interest" description="Disordered" evidence="1">
    <location>
        <begin position="316"/>
        <end position="360"/>
    </location>
</feature>
<feature type="region of interest" description="Disordered" evidence="1">
    <location>
        <begin position="655"/>
        <end position="718"/>
    </location>
</feature>
<feature type="compositionally biased region" description="Basic and acidic residues" evidence="1">
    <location>
        <begin position="346"/>
        <end position="359"/>
    </location>
</feature>
<comment type="caution">
    <text evidence="2">The sequence shown here is derived from an EMBL/GenBank/DDBJ whole genome shotgun (WGS) entry which is preliminary data.</text>
</comment>
<dbReference type="EMBL" id="BNCO01000045">
    <property type="protein sequence ID" value="GIL61486.1"/>
    <property type="molecule type" value="Genomic_DNA"/>
</dbReference>
<feature type="region of interest" description="Disordered" evidence="1">
    <location>
        <begin position="209"/>
        <end position="229"/>
    </location>
</feature>
<dbReference type="Proteomes" id="UP000747399">
    <property type="component" value="Unassembled WGS sequence"/>
</dbReference>
<feature type="non-terminal residue" evidence="2">
    <location>
        <position position="1212"/>
    </location>
</feature>
<proteinExistence type="predicted"/>
<evidence type="ECO:0000256" key="1">
    <source>
        <dbReference type="SAM" id="MobiDB-lite"/>
    </source>
</evidence>
<evidence type="ECO:0000313" key="3">
    <source>
        <dbReference type="Proteomes" id="UP000747399"/>
    </source>
</evidence>
<dbReference type="PANTHER" id="PTHR48125">
    <property type="entry name" value="LP07818P1"/>
    <property type="match status" value="1"/>
</dbReference>
<dbReference type="AlphaFoldDB" id="A0A8J4F654"/>
<name>A0A8J4F654_9CHLO</name>
<sequence length="1212" mass="127886">MDLALKSRRRSVKLLRDEYVENEGVIDERCAIGRCGPFNWPTFDLSRPIYGVRSFARWSLPKSCGPLHAGRATLVPSFTPRNHYFTTNEENGYEVDNVEFLKDQMNWFQSMFGDSHIPRSILRSLLQEDVASHLEVPNPQRRSNLALAKAAISGFPRYDRLAAELRGNRLAAVPLPGGVTAMFSAAGQIGEILVLTLLRPSSERVDAKMVSEQPNDGGRGGGSGDGVPAAVAGQATKADEAVEDSPPFDPNNCRTPSVSHPAAEAATAHAAAAAGGGALHLQAFPAAQLSVNKTIWEIAVKEHKSVKLPGGLMAGQNRTGGGGGGASSSFGAPRWSTQSAPAAAPEVKREEGPMPRADDCSWGEGGPAVWVALRSNYCINVLLSYQVDAKDWRSWRLEWRASHVTQRLIASMAWNPHLPELALMLMDGSVFIASTHAAAGGVAASLRRLAVRQVLLPMPPLAPYGRGQVPPPPPMERDPVPAEPMGVLFGKGRLCVSYGVNPRTLLVTRGRYLLKVELKPRGQRHKCSLLHYLRKKEGCFWGLATGASLAGMQLSAAPHQLVHLVVAVGKRDVLLIDPRRKANVVLLAITHGMSKGQMPNVMSLWVGPWHTAAAAAAAAAATTATPAAAAAAATTAAAAAADGLKNNEDVEMEDAAAAVSTEGGGGPFSGFGGEGHQYQFSSPPQLPRRTSLHAARADSDPYGMYGSQKGMTGNASQQGSRMFNFQRGSEEGGLRVEGRDQKKKWTSKLQNLMEFSPGIFGPNHAAVLERLFKSRQDMKKETNLDGADARSAAAAVPVISPTHGSVHVVILLANERSGDVLCLEVVLEEPMSIQIDVPQVPAGDMNAHALRKAKLPCCRLQQPSPRSEDAFAAAAAAAAAEATGRIVGESDCGGGAAAGSSIRHPGYIAGGAAAATHGSGWRPPPPANLDTAVWRPNCLAHIHLLGMPYPPCNTVREDVGQDLVTALLGARSAMYDTVGAGSGLAGKFGRLTALKAEFVSSGRMGPDLAGLAVQLVAPYTTSSCSSNCSAATPADHAPLLLMRLSYDGDLLLQPLRRLPPGSILPTRAEHGAAVGAATSVSKPKGRSRSGAAVAAGSGFGGGSGADCAVADVDHIDLKVEALESPFILADLRSRLSPADYVQLLKACGANNDAQAASNQLKPAVHNRQRLDSPPPKQQRDKLDFSTHYIHLASMLRWANRPVVSEECPDGVG</sequence>